<evidence type="ECO:0000313" key="2">
    <source>
        <dbReference type="EMBL" id="HGT83358.1"/>
    </source>
</evidence>
<gene>
    <name evidence="2" type="ORF">ENT52_06495</name>
</gene>
<dbReference type="InterPro" id="IPR012038">
    <property type="entry name" value="UCP009471"/>
</dbReference>
<dbReference type="PANTHER" id="PTHR36509">
    <property type="entry name" value="BLL3101 PROTEIN"/>
    <property type="match status" value="1"/>
</dbReference>
<dbReference type="PANTHER" id="PTHR36509:SF2">
    <property type="entry name" value="BLL3101 PROTEIN"/>
    <property type="match status" value="1"/>
</dbReference>
<organism evidence="2">
    <name type="scientific">Archaeoglobus fulgidus</name>
    <dbReference type="NCBI Taxonomy" id="2234"/>
    <lineage>
        <taxon>Archaea</taxon>
        <taxon>Methanobacteriati</taxon>
        <taxon>Methanobacteriota</taxon>
        <taxon>Archaeoglobi</taxon>
        <taxon>Archaeoglobales</taxon>
        <taxon>Archaeoglobaceae</taxon>
        <taxon>Archaeoglobus</taxon>
    </lineage>
</organism>
<dbReference type="Pfam" id="PF06742">
    <property type="entry name" value="DUF1214"/>
    <property type="match status" value="1"/>
</dbReference>
<evidence type="ECO:0000259" key="1">
    <source>
        <dbReference type="Pfam" id="PF06742"/>
    </source>
</evidence>
<feature type="domain" description="DUF1214" evidence="1">
    <location>
        <begin position="67"/>
        <end position="164"/>
    </location>
</feature>
<accession>A0A7J3M3R8</accession>
<sequence>MKFWVSALFGILIGILTAILVINMAPDFLWIQNGVWKTSIVAGSEQADPYTRAIVAKNYLYVLNKSEAVYFIATSDSEKELDRNCDYRIVGKDLPARWWSITVYGEDNFLIDNEHKIYSVTSANVVKRGDSWEIHISREQKGENWIPLRGEGKFYLTLRLYNPESIVYERLKEIELPKIIREGCR</sequence>
<dbReference type="AlphaFoldDB" id="A0A7J3M3R8"/>
<dbReference type="InterPro" id="IPR037049">
    <property type="entry name" value="DUF1214_C_sf"/>
</dbReference>
<reference evidence="2" key="1">
    <citation type="journal article" date="2020" name="mSystems">
        <title>Genome- and Community-Level Interaction Insights into Carbon Utilization and Element Cycling Functions of Hydrothermarchaeota in Hydrothermal Sediment.</title>
        <authorList>
            <person name="Zhou Z."/>
            <person name="Liu Y."/>
            <person name="Xu W."/>
            <person name="Pan J."/>
            <person name="Luo Z.H."/>
            <person name="Li M."/>
        </authorList>
    </citation>
    <scope>NUCLEOTIDE SEQUENCE [LARGE SCALE GENOMIC DNA]</scope>
    <source>
        <strain evidence="2">SpSt-587</strain>
    </source>
</reference>
<protein>
    <submittedName>
        <fullName evidence="2">DUF1214 domain-containing protein</fullName>
    </submittedName>
</protein>
<proteinExistence type="predicted"/>
<comment type="caution">
    <text evidence="2">The sequence shown here is derived from an EMBL/GenBank/DDBJ whole genome shotgun (WGS) entry which is preliminary data.</text>
</comment>
<dbReference type="EMBL" id="DSYZ01000122">
    <property type="protein sequence ID" value="HGT83358.1"/>
    <property type="molecule type" value="Genomic_DNA"/>
</dbReference>
<dbReference type="SUPFAM" id="SSF160935">
    <property type="entry name" value="VPA0735-like"/>
    <property type="match status" value="1"/>
</dbReference>
<name>A0A7J3M3R8_ARCFL</name>
<dbReference type="PIRSF" id="PIRSF009471">
    <property type="entry name" value="UCP009471"/>
    <property type="match status" value="1"/>
</dbReference>
<dbReference type="Gene3D" id="2.60.120.600">
    <property type="entry name" value="Domain of unknown function DUF1214, C-terminal domain"/>
    <property type="match status" value="1"/>
</dbReference>
<dbReference type="InterPro" id="IPR010621">
    <property type="entry name" value="DUF1214"/>
</dbReference>